<protein>
    <recommendedName>
        <fullName evidence="4">Lipoprotein</fullName>
    </recommendedName>
</protein>
<dbReference type="KEGG" id="bcv:Bcav_0684"/>
<dbReference type="EMBL" id="CP001618">
    <property type="protein sequence ID" value="ACQ78945.1"/>
    <property type="molecule type" value="Genomic_DNA"/>
</dbReference>
<accession>C5BYI7</accession>
<sequence length="160" mass="16617">MKTTVQKFVWGGLALGAIVALSACLNADGGDDETGGTAGGGSTTTACDAFFAAEEERPDGYGSLAERVETELTNVNGVEATTDDLSAMRSTLFQIEVALTDASDTPEDVAELIGQIQAPYDEVDEYYATSATEEAPEPLVLDTQAALDAIEPLREACDAG</sequence>
<dbReference type="AlphaFoldDB" id="C5BYI7"/>
<dbReference type="HOGENOM" id="CLU_1648842_0_0_11"/>
<name>C5BYI7_BEUC1</name>
<dbReference type="Proteomes" id="UP000007962">
    <property type="component" value="Chromosome"/>
</dbReference>
<evidence type="ECO:0000313" key="3">
    <source>
        <dbReference type="Proteomes" id="UP000007962"/>
    </source>
</evidence>
<evidence type="ECO:0008006" key="4">
    <source>
        <dbReference type="Google" id="ProtNLM"/>
    </source>
</evidence>
<proteinExistence type="predicted"/>
<dbReference type="STRING" id="471853.Bcav_0684"/>
<gene>
    <name evidence="2" type="ordered locus">Bcav_0684</name>
</gene>
<keyword evidence="3" id="KW-1185">Reference proteome</keyword>
<evidence type="ECO:0000313" key="2">
    <source>
        <dbReference type="EMBL" id="ACQ78945.1"/>
    </source>
</evidence>
<evidence type="ECO:0000256" key="1">
    <source>
        <dbReference type="SAM" id="SignalP"/>
    </source>
</evidence>
<feature type="chain" id="PRO_5039725590" description="Lipoprotein" evidence="1">
    <location>
        <begin position="28"/>
        <end position="160"/>
    </location>
</feature>
<reference evidence="2 3" key="1">
    <citation type="journal article" date="2009" name="Stand. Genomic Sci.">
        <title>Complete genome sequence of Beutenbergia cavernae type strain (HKI 0122).</title>
        <authorList>
            <person name="Land M."/>
            <person name="Pukall R."/>
            <person name="Abt B."/>
            <person name="Goker M."/>
            <person name="Rohde M."/>
            <person name="Glavina Del Rio T."/>
            <person name="Tice H."/>
            <person name="Copeland A."/>
            <person name="Cheng J.F."/>
            <person name="Lucas S."/>
            <person name="Chen F."/>
            <person name="Nolan M."/>
            <person name="Bruce D."/>
            <person name="Goodwin L."/>
            <person name="Pitluck S."/>
            <person name="Ivanova N."/>
            <person name="Mavromatis K."/>
            <person name="Ovchinnikova G."/>
            <person name="Pati A."/>
            <person name="Chen A."/>
            <person name="Palaniappan K."/>
            <person name="Hauser L."/>
            <person name="Chang Y.J."/>
            <person name="Jefferies C.C."/>
            <person name="Saunders E."/>
            <person name="Brettin T."/>
            <person name="Detter J.C."/>
            <person name="Han C."/>
            <person name="Chain P."/>
            <person name="Bristow J."/>
            <person name="Eisen J.A."/>
            <person name="Markowitz V."/>
            <person name="Hugenholtz P."/>
            <person name="Kyrpides N.C."/>
            <person name="Klenk H.P."/>
            <person name="Lapidus A."/>
        </authorList>
    </citation>
    <scope>NUCLEOTIDE SEQUENCE [LARGE SCALE GENOMIC DNA]</scope>
    <source>
        <strain evidence="3">ATCC BAA-8 / DSM 12333 / NBRC 16432</strain>
    </source>
</reference>
<dbReference type="PROSITE" id="PS51257">
    <property type="entry name" value="PROKAR_LIPOPROTEIN"/>
    <property type="match status" value="1"/>
</dbReference>
<keyword evidence="1" id="KW-0732">Signal</keyword>
<organism evidence="2 3">
    <name type="scientific">Beutenbergia cavernae (strain ATCC BAA-8 / DSM 12333 / CCUG 43141 / JCM 11478 / NBRC 16432 / NCIMB 13614 / HKI 0122)</name>
    <dbReference type="NCBI Taxonomy" id="471853"/>
    <lineage>
        <taxon>Bacteria</taxon>
        <taxon>Bacillati</taxon>
        <taxon>Actinomycetota</taxon>
        <taxon>Actinomycetes</taxon>
        <taxon>Micrococcales</taxon>
        <taxon>Beutenbergiaceae</taxon>
        <taxon>Beutenbergia</taxon>
    </lineage>
</organism>
<feature type="signal peptide" evidence="1">
    <location>
        <begin position="1"/>
        <end position="27"/>
    </location>
</feature>